<accession>A0A9P1I4C5</accession>
<reference evidence="1" key="1">
    <citation type="submission" date="2022-11" db="EMBL/GenBank/DDBJ databases">
        <authorList>
            <person name="Kikuchi T."/>
        </authorList>
    </citation>
    <scope>NUCLEOTIDE SEQUENCE</scope>
    <source>
        <strain evidence="1">PS1010</strain>
    </source>
</reference>
<protein>
    <submittedName>
        <fullName evidence="1">Uncharacterized protein</fullName>
    </submittedName>
</protein>
<organism evidence="1 2">
    <name type="scientific">Caenorhabditis angaria</name>
    <dbReference type="NCBI Taxonomy" id="860376"/>
    <lineage>
        <taxon>Eukaryota</taxon>
        <taxon>Metazoa</taxon>
        <taxon>Ecdysozoa</taxon>
        <taxon>Nematoda</taxon>
        <taxon>Chromadorea</taxon>
        <taxon>Rhabditida</taxon>
        <taxon>Rhabditina</taxon>
        <taxon>Rhabditomorpha</taxon>
        <taxon>Rhabditoidea</taxon>
        <taxon>Rhabditidae</taxon>
        <taxon>Peloderinae</taxon>
        <taxon>Caenorhabditis</taxon>
    </lineage>
</organism>
<dbReference type="Proteomes" id="UP001152747">
    <property type="component" value="Unassembled WGS sequence"/>
</dbReference>
<dbReference type="EMBL" id="CANHGI010000001">
    <property type="protein sequence ID" value="CAI5437967.1"/>
    <property type="molecule type" value="Genomic_DNA"/>
</dbReference>
<proteinExistence type="predicted"/>
<evidence type="ECO:0000313" key="1">
    <source>
        <dbReference type="EMBL" id="CAI5437967.1"/>
    </source>
</evidence>
<keyword evidence="2" id="KW-1185">Reference proteome</keyword>
<sequence length="79" mass="8763">MKSFKVICCPGLEVAKHPLAQSLVSFKSIQNPRVSSKLPPILRKIQEMSDCESRYSIDVPRGFAENRSATSEIDQKPGS</sequence>
<name>A0A9P1I4C5_9PELO</name>
<evidence type="ECO:0000313" key="2">
    <source>
        <dbReference type="Proteomes" id="UP001152747"/>
    </source>
</evidence>
<dbReference type="AlphaFoldDB" id="A0A9P1I4C5"/>
<gene>
    <name evidence="1" type="ORF">CAMP_LOCUS604</name>
</gene>
<comment type="caution">
    <text evidence="1">The sequence shown here is derived from an EMBL/GenBank/DDBJ whole genome shotgun (WGS) entry which is preliminary data.</text>
</comment>